<evidence type="ECO:0000313" key="2">
    <source>
        <dbReference type="Proteomes" id="UP000027222"/>
    </source>
</evidence>
<dbReference type="EMBL" id="KL142416">
    <property type="protein sequence ID" value="KDR67308.1"/>
    <property type="molecule type" value="Genomic_DNA"/>
</dbReference>
<organism evidence="1 2">
    <name type="scientific">Galerina marginata (strain CBS 339.88)</name>
    <dbReference type="NCBI Taxonomy" id="685588"/>
    <lineage>
        <taxon>Eukaryota</taxon>
        <taxon>Fungi</taxon>
        <taxon>Dikarya</taxon>
        <taxon>Basidiomycota</taxon>
        <taxon>Agaricomycotina</taxon>
        <taxon>Agaricomycetes</taxon>
        <taxon>Agaricomycetidae</taxon>
        <taxon>Agaricales</taxon>
        <taxon>Agaricineae</taxon>
        <taxon>Strophariaceae</taxon>
        <taxon>Galerina</taxon>
    </lineage>
</organism>
<dbReference type="AlphaFoldDB" id="A0A067SKK4"/>
<dbReference type="Proteomes" id="UP000027222">
    <property type="component" value="Unassembled WGS sequence"/>
</dbReference>
<gene>
    <name evidence="1" type="ORF">GALMADRAFT_1127824</name>
</gene>
<sequence>MDMLINPGIVLPNECCTKFPTPETRDCRVTVQTFATYLARVRGSLPAGFRITVKGKEGEEDISYYYDANSDNQ</sequence>
<name>A0A067SKK4_GALM3</name>
<accession>A0A067SKK4</accession>
<protein>
    <submittedName>
        <fullName evidence="1">Uncharacterized protein</fullName>
    </submittedName>
</protein>
<evidence type="ECO:0000313" key="1">
    <source>
        <dbReference type="EMBL" id="KDR67308.1"/>
    </source>
</evidence>
<proteinExistence type="predicted"/>
<reference evidence="2" key="1">
    <citation type="journal article" date="2014" name="Proc. Natl. Acad. Sci. U.S.A.">
        <title>Extensive sampling of basidiomycete genomes demonstrates inadequacy of the white-rot/brown-rot paradigm for wood decay fungi.</title>
        <authorList>
            <person name="Riley R."/>
            <person name="Salamov A.A."/>
            <person name="Brown D.W."/>
            <person name="Nagy L.G."/>
            <person name="Floudas D."/>
            <person name="Held B.W."/>
            <person name="Levasseur A."/>
            <person name="Lombard V."/>
            <person name="Morin E."/>
            <person name="Otillar R."/>
            <person name="Lindquist E.A."/>
            <person name="Sun H."/>
            <person name="LaButti K.M."/>
            <person name="Schmutz J."/>
            <person name="Jabbour D."/>
            <person name="Luo H."/>
            <person name="Baker S.E."/>
            <person name="Pisabarro A.G."/>
            <person name="Walton J.D."/>
            <person name="Blanchette R.A."/>
            <person name="Henrissat B."/>
            <person name="Martin F."/>
            <person name="Cullen D."/>
            <person name="Hibbett D.S."/>
            <person name="Grigoriev I.V."/>
        </authorList>
    </citation>
    <scope>NUCLEOTIDE SEQUENCE [LARGE SCALE GENOMIC DNA]</scope>
    <source>
        <strain evidence="2">CBS 339.88</strain>
    </source>
</reference>
<keyword evidence="2" id="KW-1185">Reference proteome</keyword>
<dbReference type="HOGENOM" id="CLU_2794139_0_0_1"/>